<dbReference type="eggNOG" id="ENOG502SRK1">
    <property type="taxonomic scope" value="Eukaryota"/>
</dbReference>
<dbReference type="EMBL" id="AGNL01005807">
    <property type="protein sequence ID" value="EJK72453.1"/>
    <property type="molecule type" value="Genomic_DNA"/>
</dbReference>
<dbReference type="AlphaFoldDB" id="K0T1D1"/>
<feature type="compositionally biased region" description="Gly residues" evidence="1">
    <location>
        <begin position="53"/>
        <end position="72"/>
    </location>
</feature>
<feature type="compositionally biased region" description="Basic and acidic residues" evidence="1">
    <location>
        <begin position="29"/>
        <end position="52"/>
    </location>
</feature>
<comment type="caution">
    <text evidence="2">The sequence shown here is derived from an EMBL/GenBank/DDBJ whole genome shotgun (WGS) entry which is preliminary data.</text>
</comment>
<evidence type="ECO:0000256" key="1">
    <source>
        <dbReference type="SAM" id="MobiDB-lite"/>
    </source>
</evidence>
<gene>
    <name evidence="2" type="ORF">THAOC_06018</name>
</gene>
<sequence>MQALSQQRKGEDDVAERLRIEETKAQLARAKEGMAKEAERVAAEKEAKEAKKQGGGGPVAPSGGLGGGGAGGKWVPSHMRGAGGGSSIRGPASMPSVRGPASMDGSGFQRPVDTACEELFPDLADADKIMKEKEEREAKEVAANTVSSSQPLRAPAGWGSRMGQPGSSGGSSAPAQRRPLSLTKPAERKPLNLSAPTKEDPVAAKVESPPPSAADEKPKKVESEPEAGPEKSPEPAAPKPAATAAAPAAPKVEKKLKKKKKKDLSTFKAKS</sequence>
<feature type="region of interest" description="Disordered" evidence="1">
    <location>
        <begin position="29"/>
        <end position="271"/>
    </location>
</feature>
<organism evidence="2 3">
    <name type="scientific">Thalassiosira oceanica</name>
    <name type="common">Marine diatom</name>
    <dbReference type="NCBI Taxonomy" id="159749"/>
    <lineage>
        <taxon>Eukaryota</taxon>
        <taxon>Sar</taxon>
        <taxon>Stramenopiles</taxon>
        <taxon>Ochrophyta</taxon>
        <taxon>Bacillariophyta</taxon>
        <taxon>Coscinodiscophyceae</taxon>
        <taxon>Thalassiosirophycidae</taxon>
        <taxon>Thalassiosirales</taxon>
        <taxon>Thalassiosiraceae</taxon>
        <taxon>Thalassiosira</taxon>
    </lineage>
</organism>
<name>K0T1D1_THAOC</name>
<proteinExistence type="predicted"/>
<dbReference type="Proteomes" id="UP000266841">
    <property type="component" value="Unassembled WGS sequence"/>
</dbReference>
<feature type="compositionally biased region" description="Low complexity" evidence="1">
    <location>
        <begin position="159"/>
        <end position="177"/>
    </location>
</feature>
<feature type="compositionally biased region" description="Low complexity" evidence="1">
    <location>
        <begin position="239"/>
        <end position="250"/>
    </location>
</feature>
<reference evidence="2 3" key="1">
    <citation type="journal article" date="2012" name="Genome Biol.">
        <title>Genome and low-iron response of an oceanic diatom adapted to chronic iron limitation.</title>
        <authorList>
            <person name="Lommer M."/>
            <person name="Specht M."/>
            <person name="Roy A.S."/>
            <person name="Kraemer L."/>
            <person name="Andreson R."/>
            <person name="Gutowska M.A."/>
            <person name="Wolf J."/>
            <person name="Bergner S.V."/>
            <person name="Schilhabel M.B."/>
            <person name="Klostermeier U.C."/>
            <person name="Beiko R.G."/>
            <person name="Rosenstiel P."/>
            <person name="Hippler M."/>
            <person name="Laroche J."/>
        </authorList>
    </citation>
    <scope>NUCLEOTIDE SEQUENCE [LARGE SCALE GENOMIC DNA]</scope>
    <source>
        <strain evidence="2 3">CCMP1005</strain>
    </source>
</reference>
<feature type="non-terminal residue" evidence="2">
    <location>
        <position position="1"/>
    </location>
</feature>
<protein>
    <submittedName>
        <fullName evidence="2">Uncharacterized protein</fullName>
    </submittedName>
</protein>
<evidence type="ECO:0000313" key="2">
    <source>
        <dbReference type="EMBL" id="EJK72453.1"/>
    </source>
</evidence>
<dbReference type="OrthoDB" id="49204at2759"/>
<feature type="compositionally biased region" description="Basic and acidic residues" evidence="1">
    <location>
        <begin position="214"/>
        <end position="233"/>
    </location>
</feature>
<accession>K0T1D1</accession>
<dbReference type="OMA" id="WVPSHMR"/>
<feature type="compositionally biased region" description="Basic and acidic residues" evidence="1">
    <location>
        <begin position="125"/>
        <end position="140"/>
    </location>
</feature>
<evidence type="ECO:0000313" key="3">
    <source>
        <dbReference type="Proteomes" id="UP000266841"/>
    </source>
</evidence>
<keyword evidence="3" id="KW-1185">Reference proteome</keyword>